<dbReference type="EMBL" id="FPAQ01000064">
    <property type="protein sequence ID" value="SFU03142.1"/>
    <property type="molecule type" value="Genomic_DNA"/>
</dbReference>
<feature type="domain" description="Sulfatase N-terminal" evidence="7">
    <location>
        <begin position="169"/>
        <end position="452"/>
    </location>
</feature>
<dbReference type="RefSeq" id="WP_089852354.1">
    <property type="nucleotide sequence ID" value="NZ_FPAQ01000064.1"/>
</dbReference>
<evidence type="ECO:0000256" key="1">
    <source>
        <dbReference type="ARBA" id="ARBA00004651"/>
    </source>
</evidence>
<evidence type="ECO:0000256" key="6">
    <source>
        <dbReference type="SAM" id="Phobius"/>
    </source>
</evidence>
<reference evidence="8 9" key="1">
    <citation type="submission" date="2016-10" db="EMBL/GenBank/DDBJ databases">
        <authorList>
            <person name="de Groot N.N."/>
        </authorList>
    </citation>
    <scope>NUCLEOTIDE SEQUENCE [LARGE SCALE GENOMIC DNA]</scope>
    <source>
        <strain evidence="8 9">CGMCC 1.6493</strain>
    </source>
</reference>
<evidence type="ECO:0000259" key="7">
    <source>
        <dbReference type="Pfam" id="PF00884"/>
    </source>
</evidence>
<feature type="transmembrane region" description="Helical" evidence="6">
    <location>
        <begin position="110"/>
        <end position="128"/>
    </location>
</feature>
<dbReference type="GO" id="GO:0016740">
    <property type="term" value="F:transferase activity"/>
    <property type="evidence" value="ECO:0007669"/>
    <property type="project" value="UniProtKB-KW"/>
</dbReference>
<dbReference type="PANTHER" id="PTHR47371:SF3">
    <property type="entry name" value="PHOSPHOGLYCEROL TRANSFERASE I"/>
    <property type="match status" value="1"/>
</dbReference>
<comment type="subcellular location">
    <subcellularLocation>
        <location evidence="1">Cell membrane</location>
        <topology evidence="1">Multi-pass membrane protein</topology>
    </subcellularLocation>
</comment>
<proteinExistence type="predicted"/>
<evidence type="ECO:0000256" key="4">
    <source>
        <dbReference type="ARBA" id="ARBA00022989"/>
    </source>
</evidence>
<dbReference type="Gene3D" id="3.40.720.10">
    <property type="entry name" value="Alkaline Phosphatase, subunit A"/>
    <property type="match status" value="1"/>
</dbReference>
<keyword evidence="4 6" id="KW-1133">Transmembrane helix</keyword>
<keyword evidence="3 6" id="KW-0812">Transmembrane</keyword>
<dbReference type="Proteomes" id="UP000199594">
    <property type="component" value="Unassembled WGS sequence"/>
</dbReference>
<keyword evidence="2" id="KW-1003">Cell membrane</keyword>
<name>A0A1I7CUN5_9GAMM</name>
<evidence type="ECO:0000256" key="5">
    <source>
        <dbReference type="ARBA" id="ARBA00023136"/>
    </source>
</evidence>
<dbReference type="CDD" id="cd16015">
    <property type="entry name" value="LTA_synthase"/>
    <property type="match status" value="1"/>
</dbReference>
<feature type="transmembrane region" description="Helical" evidence="6">
    <location>
        <begin position="78"/>
        <end position="98"/>
    </location>
</feature>
<evidence type="ECO:0000256" key="2">
    <source>
        <dbReference type="ARBA" id="ARBA00022475"/>
    </source>
</evidence>
<gene>
    <name evidence="8" type="ORF">SAMN04487956_1641</name>
</gene>
<keyword evidence="5 6" id="KW-0472">Membrane</keyword>
<dbReference type="InterPro" id="IPR017850">
    <property type="entry name" value="Alkaline_phosphatase_core_sf"/>
</dbReference>
<dbReference type="SUPFAM" id="SSF53649">
    <property type="entry name" value="Alkaline phosphatase-like"/>
    <property type="match status" value="1"/>
</dbReference>
<keyword evidence="8" id="KW-0808">Transferase</keyword>
<sequence>MQVIMPSLISLLVATYFIYKAPIGNKKACFGSFFFIASMLLYGSFYVANYFTGDGIDESVSFHLNAELGGAGLSEYQGLIYTTILYIAVVLILGFSVFKIIKKQNKNPKVNFIWHATTVFFVAVSFTTNPATQDIYYVTSSAFAGEVHSSKEDFPEEFIFISPSIEKKKNIVYIYLESVEATYLDEDLFPDLMPNVKKLQQSATTFTNIHEVTHTSWTIAGMAASQCGIPLFSPSHGNSLSGMDLFLPEANCIGDILKNNGYYLGYMGGSDLSFAGKGSFYNSHNFDSVKGKNELSPRLSNSDYMSGWGLYDDSLFAMLKDEYSQLLKGETPFGLFTLTLDTHHPEGHTSKTCENIEYKDGDNPILNSVHCADVLVKDFVEYIENNPSQNGTIIVIASDHDAMKNTAWEDLNKGERRNLFMVIDSASQEGGGKVNKQGSTLDIAPTLLSYLGTPVDGLGFGRNLNSDTLSLIETKDDINSYLTHQQGVVKYLWSYPELNEGIKYDIGKEGLLLLGDRSVSVPSVIKLNGNANVDEIIFANSGKKKLEDYIGEMSVGQDFIWAEDCKVINALIHPDKVDNEKAELCIASGTAGASEISTWGLVDGTSVNHAEIKDALTSVNLSEKLHEQRVGQVYDFLKYGVADLETFSVSSESDMTGSAVVLSAGYGAGASFIEQDGNRTLLKRGLTLVGLSSTHAPIKLSYIDSCGGSLTDHDALDGSGDFQSMMEDHSESFDTFLIIGHDSVVCKNSEHLSSTLSGTKLEKWSDIEHRQPYLAVLSNHGETIELLGNSEESLSVRIKDFTRSFTSVNPGFIE</sequence>
<organism evidence="8 9">
    <name type="scientific">Halomonas saccharevitans</name>
    <dbReference type="NCBI Taxonomy" id="416872"/>
    <lineage>
        <taxon>Bacteria</taxon>
        <taxon>Pseudomonadati</taxon>
        <taxon>Pseudomonadota</taxon>
        <taxon>Gammaproteobacteria</taxon>
        <taxon>Oceanospirillales</taxon>
        <taxon>Halomonadaceae</taxon>
        <taxon>Halomonas</taxon>
    </lineage>
</organism>
<dbReference type="GO" id="GO:0005886">
    <property type="term" value="C:plasma membrane"/>
    <property type="evidence" value="ECO:0007669"/>
    <property type="project" value="UniProtKB-SubCell"/>
</dbReference>
<dbReference type="InterPro" id="IPR050448">
    <property type="entry name" value="OpgB/LTA_synthase_biosynth"/>
</dbReference>
<protein>
    <submittedName>
        <fullName evidence="8">Phosphoglycerol transferase</fullName>
    </submittedName>
</protein>
<dbReference type="PANTHER" id="PTHR47371">
    <property type="entry name" value="LIPOTEICHOIC ACID SYNTHASE"/>
    <property type="match status" value="1"/>
</dbReference>
<evidence type="ECO:0000313" key="9">
    <source>
        <dbReference type="Proteomes" id="UP000199594"/>
    </source>
</evidence>
<evidence type="ECO:0000313" key="8">
    <source>
        <dbReference type="EMBL" id="SFU03142.1"/>
    </source>
</evidence>
<dbReference type="InterPro" id="IPR000917">
    <property type="entry name" value="Sulfatase_N"/>
</dbReference>
<feature type="transmembrane region" description="Helical" evidence="6">
    <location>
        <begin position="6"/>
        <end position="23"/>
    </location>
</feature>
<dbReference type="Pfam" id="PF00884">
    <property type="entry name" value="Sulfatase"/>
    <property type="match status" value="1"/>
</dbReference>
<evidence type="ECO:0000256" key="3">
    <source>
        <dbReference type="ARBA" id="ARBA00022692"/>
    </source>
</evidence>
<dbReference type="AlphaFoldDB" id="A0A1I7CUN5"/>
<feature type="transmembrane region" description="Helical" evidence="6">
    <location>
        <begin position="30"/>
        <end position="51"/>
    </location>
</feature>
<accession>A0A1I7CUN5</accession>
<dbReference type="OrthoDB" id="974590at2"/>